<dbReference type="InterPro" id="IPR027417">
    <property type="entry name" value="P-loop_NTPase"/>
</dbReference>
<dbReference type="CDD" id="cd19501">
    <property type="entry name" value="RecA-like_FtsH"/>
    <property type="match status" value="1"/>
</dbReference>
<dbReference type="InterPro" id="IPR003593">
    <property type="entry name" value="AAA+_ATPase"/>
</dbReference>
<keyword evidence="2" id="KW-0645">Protease</keyword>
<dbReference type="GO" id="GO:0004222">
    <property type="term" value="F:metalloendopeptidase activity"/>
    <property type="evidence" value="ECO:0007669"/>
    <property type="project" value="InterPro"/>
</dbReference>
<keyword evidence="3" id="KW-0479">Metal-binding</keyword>
<dbReference type="GO" id="GO:0006508">
    <property type="term" value="P:proteolysis"/>
    <property type="evidence" value="ECO:0007669"/>
    <property type="project" value="UniProtKB-KW"/>
</dbReference>
<keyword evidence="6" id="KW-0482">Metalloprotease</keyword>
<dbReference type="InterPro" id="IPR003960">
    <property type="entry name" value="ATPase_AAA_CS"/>
</dbReference>
<dbReference type="Gene3D" id="3.40.50.300">
    <property type="entry name" value="P-loop containing nucleotide triphosphate hydrolases"/>
    <property type="match status" value="1"/>
</dbReference>
<dbReference type="Gene3D" id="1.10.8.60">
    <property type="match status" value="1"/>
</dbReference>
<evidence type="ECO:0000256" key="4">
    <source>
        <dbReference type="ARBA" id="ARBA00022801"/>
    </source>
</evidence>
<feature type="transmembrane region" description="Helical" evidence="8">
    <location>
        <begin position="77"/>
        <end position="95"/>
    </location>
</feature>
<dbReference type="InterPro" id="IPR003959">
    <property type="entry name" value="ATPase_AAA_core"/>
</dbReference>
<reference evidence="10 11" key="1">
    <citation type="journal article" date="2010" name="BMC Genomics">
        <title>Comparative genomics and proteomics of Helicobacter mustelae, an ulcerogenic and carcinogenic gastric pathogen.</title>
        <authorList>
            <person name="O'Toole P.W."/>
            <person name="Snelling W.J."/>
            <person name="Canchaya C."/>
            <person name="Forde B.M."/>
            <person name="Hardie K.R."/>
            <person name="Josenhans C."/>
            <person name="Graham R.L.J."/>
            <person name="McMullan G."/>
            <person name="Parkhill J."/>
            <person name="Belda E."/>
            <person name="Bentley S.D."/>
        </authorList>
    </citation>
    <scope>NUCLEOTIDE SEQUENCE [LARGE SCALE GENOMIC DNA]</scope>
    <source>
        <strain evidence="11">ATCC 43772 / LMG 18044 / NCTC 12198 / 12198</strain>
    </source>
</reference>
<comment type="similarity">
    <text evidence="7">Belongs to the AAA ATPase family.</text>
</comment>
<dbReference type="SMART" id="SM00382">
    <property type="entry name" value="AAA"/>
    <property type="match status" value="1"/>
</dbReference>
<evidence type="ECO:0000256" key="1">
    <source>
        <dbReference type="ARBA" id="ARBA00001947"/>
    </source>
</evidence>
<organism evidence="10 11">
    <name type="scientific">Helicobacter mustelae (strain ATCC 43772 / CCUG 25715 / CIP 103759 / LMG 18044 / NCTC 12198 / R85-136P)</name>
    <name type="common">Campylobacter mustelae</name>
    <dbReference type="NCBI Taxonomy" id="679897"/>
    <lineage>
        <taxon>Bacteria</taxon>
        <taxon>Pseudomonadati</taxon>
        <taxon>Campylobacterota</taxon>
        <taxon>Epsilonproteobacteria</taxon>
        <taxon>Campylobacterales</taxon>
        <taxon>Helicobacteraceae</taxon>
        <taxon>Helicobacter</taxon>
    </lineage>
</organism>
<keyword evidence="8" id="KW-0472">Membrane</keyword>
<dbReference type="GO" id="GO:0046872">
    <property type="term" value="F:metal ion binding"/>
    <property type="evidence" value="ECO:0007669"/>
    <property type="project" value="UniProtKB-KW"/>
</dbReference>
<keyword evidence="4 10" id="KW-0378">Hydrolase</keyword>
<evidence type="ECO:0000256" key="3">
    <source>
        <dbReference type="ARBA" id="ARBA00022723"/>
    </source>
</evidence>
<dbReference type="FunFam" id="3.40.50.300:FF:002568">
    <property type="entry name" value="Cell division protein (FtsH)"/>
    <property type="match status" value="1"/>
</dbReference>
<dbReference type="GO" id="GO:0005886">
    <property type="term" value="C:plasma membrane"/>
    <property type="evidence" value="ECO:0007669"/>
    <property type="project" value="TreeGrafter"/>
</dbReference>
<evidence type="ECO:0000256" key="6">
    <source>
        <dbReference type="ARBA" id="ARBA00023049"/>
    </source>
</evidence>
<dbReference type="GO" id="GO:0051301">
    <property type="term" value="P:cell division"/>
    <property type="evidence" value="ECO:0007669"/>
    <property type="project" value="UniProtKB-KW"/>
</dbReference>
<dbReference type="HOGENOM" id="CLU_000688_16_2_7"/>
<dbReference type="SUPFAM" id="SSF140990">
    <property type="entry name" value="FtsH protease domain-like"/>
    <property type="match status" value="1"/>
</dbReference>
<feature type="domain" description="AAA+ ATPase" evidence="9">
    <location>
        <begin position="159"/>
        <end position="295"/>
    </location>
</feature>
<dbReference type="EC" id="3.4.24.-" evidence="10"/>
<keyword evidence="7" id="KW-0547">Nucleotide-binding</keyword>
<dbReference type="PANTHER" id="PTHR23076:SF97">
    <property type="entry name" value="ATP-DEPENDENT ZINC METALLOPROTEASE YME1L1"/>
    <property type="match status" value="1"/>
</dbReference>
<evidence type="ECO:0000256" key="7">
    <source>
        <dbReference type="RuleBase" id="RU003651"/>
    </source>
</evidence>
<evidence type="ECO:0000256" key="2">
    <source>
        <dbReference type="ARBA" id="ARBA00022670"/>
    </source>
</evidence>
<keyword evidence="7" id="KW-0067">ATP-binding</keyword>
<keyword evidence="11" id="KW-1185">Reference proteome</keyword>
<keyword evidence="5" id="KW-0862">Zinc</keyword>
<evidence type="ECO:0000259" key="9">
    <source>
        <dbReference type="SMART" id="SM00382"/>
    </source>
</evidence>
<gene>
    <name evidence="10" type="ordered locus">HMU05120</name>
</gene>
<dbReference type="PANTHER" id="PTHR23076">
    <property type="entry name" value="METALLOPROTEASE M41 FTSH"/>
    <property type="match status" value="1"/>
</dbReference>
<dbReference type="GO" id="GO:0030163">
    <property type="term" value="P:protein catabolic process"/>
    <property type="evidence" value="ECO:0007669"/>
    <property type="project" value="TreeGrafter"/>
</dbReference>
<dbReference type="InterPro" id="IPR041569">
    <property type="entry name" value="AAA_lid_3"/>
</dbReference>
<keyword evidence="10" id="KW-0132">Cell division</keyword>
<keyword evidence="8" id="KW-0812">Transmembrane</keyword>
<dbReference type="eggNOG" id="COG0465">
    <property type="taxonomic scope" value="Bacteria"/>
</dbReference>
<evidence type="ECO:0000313" key="11">
    <source>
        <dbReference type="Proteomes" id="UP000001522"/>
    </source>
</evidence>
<dbReference type="EMBL" id="FN555004">
    <property type="protein sequence ID" value="CBG39773.1"/>
    <property type="molecule type" value="Genomic_DNA"/>
</dbReference>
<dbReference type="PROSITE" id="PS00674">
    <property type="entry name" value="AAA"/>
    <property type="match status" value="1"/>
</dbReference>
<evidence type="ECO:0000256" key="5">
    <source>
        <dbReference type="ARBA" id="ARBA00022833"/>
    </source>
</evidence>
<comment type="cofactor">
    <cofactor evidence="1">
        <name>Zn(2+)</name>
        <dbReference type="ChEBI" id="CHEBI:29105"/>
    </cofactor>
</comment>
<dbReference type="GO" id="GO:0016887">
    <property type="term" value="F:ATP hydrolysis activity"/>
    <property type="evidence" value="ECO:0007669"/>
    <property type="project" value="InterPro"/>
</dbReference>
<dbReference type="Proteomes" id="UP000001522">
    <property type="component" value="Chromosome"/>
</dbReference>
<sequence>MILLSMILLMREHGTLVSARDFQYFMQSPNAPKNAQIDSKYLYFQLDQKTYRVHKDGISPQALQSLKITDKTSDDTYFLFFAFYGLLFVFGIFILKNKGPKQTSNIIEKSQEVQSSITSMESSVRFSDVAGIAAAKEELLDIVDFLKSPQKYQRFCISMPRGVLLVGPPGVGKTLIAKAMAGEAGVPFFYQSSASFVQIYTGMGAKRVRELFSVAQKNAPAIIFIDEIDALGKARGGNRSDEREATLNELLMQMDGFSENAGVIVIGATNKVEVLDEALLRSGRFDRKVFLELPNLEDRKEILKVHLRKKHYDFDLLEVARLCVGFSGAALGVLINEAGIVALKDERDIITKEDILAVKDKVFSGKKMQTHLDLEQREIIGIYQSTKALSALLLGLEYEKFSLVGDFFILSDGKFLSAGYLEKKVKFYLSGALGVMILKGERYSLGAQDMQLAQNTIEEAKKYQIDIDLKEVQQEFLEVLQKNQAKISQIQAKLLDLEVLSFEDVRAIVES</sequence>
<dbReference type="Pfam" id="PF17862">
    <property type="entry name" value="AAA_lid_3"/>
    <property type="match status" value="1"/>
</dbReference>
<dbReference type="KEGG" id="hms:HMU05120"/>
<evidence type="ECO:0000256" key="8">
    <source>
        <dbReference type="SAM" id="Phobius"/>
    </source>
</evidence>
<name>D3UH01_HELM1</name>
<dbReference type="InterPro" id="IPR037219">
    <property type="entry name" value="Peptidase_M41-like"/>
</dbReference>
<proteinExistence type="inferred from homology"/>
<dbReference type="GO" id="GO:0005524">
    <property type="term" value="F:ATP binding"/>
    <property type="evidence" value="ECO:0007669"/>
    <property type="project" value="UniProtKB-KW"/>
</dbReference>
<dbReference type="Pfam" id="PF00004">
    <property type="entry name" value="AAA"/>
    <property type="match status" value="1"/>
</dbReference>
<protein>
    <submittedName>
        <fullName evidence="10">Putative Cell division protein FtsH</fullName>
        <ecNumber evidence="10">3.4.24.-</ecNumber>
    </submittedName>
</protein>
<keyword evidence="10" id="KW-0131">Cell cycle</keyword>
<dbReference type="STRING" id="679897.HMU05120"/>
<evidence type="ECO:0000313" key="10">
    <source>
        <dbReference type="EMBL" id="CBG39773.1"/>
    </source>
</evidence>
<dbReference type="AlphaFoldDB" id="D3UH01"/>
<keyword evidence="8" id="KW-1133">Transmembrane helix</keyword>
<dbReference type="GO" id="GO:0004176">
    <property type="term" value="F:ATP-dependent peptidase activity"/>
    <property type="evidence" value="ECO:0007669"/>
    <property type="project" value="InterPro"/>
</dbReference>
<dbReference type="SUPFAM" id="SSF52540">
    <property type="entry name" value="P-loop containing nucleoside triphosphate hydrolases"/>
    <property type="match status" value="1"/>
</dbReference>
<accession>D3UH01</accession>